<keyword evidence="3" id="KW-1185">Reference proteome</keyword>
<evidence type="ECO:0000313" key="3">
    <source>
        <dbReference type="Proteomes" id="UP000031501"/>
    </source>
</evidence>
<dbReference type="KEGG" id="splu:LK06_027170"/>
<dbReference type="Proteomes" id="UP000031501">
    <property type="component" value="Chromosome"/>
</dbReference>
<evidence type="ECO:0000313" key="2">
    <source>
        <dbReference type="EMBL" id="ASN27297.1"/>
    </source>
</evidence>
<protein>
    <recommendedName>
        <fullName evidence="4">Secreted protein</fullName>
    </recommendedName>
</protein>
<dbReference type="EMBL" id="CP022433">
    <property type="protein sequence ID" value="ASN27297.1"/>
    <property type="molecule type" value="Genomic_DNA"/>
</dbReference>
<dbReference type="InterPro" id="IPR031734">
    <property type="entry name" value="MBF2"/>
</dbReference>
<dbReference type="AlphaFoldDB" id="A0A221P4Z9"/>
<evidence type="ECO:0008006" key="4">
    <source>
        <dbReference type="Google" id="ProtNLM"/>
    </source>
</evidence>
<proteinExistence type="predicted"/>
<sequence>MRGIRTSLPIVAAAAVLAAVGMTPATAAAAPPAARVTAQAEGTTVYEEGQPGGLLFYRGNLGSNSPWQPSPQSKTVRYPAIGEYLTPIGYLKIIDNLDSGYSTATIKAGGVGSNYVEIEYDAPAFRGYDYNVEIRGVKLL</sequence>
<feature type="signal peptide" evidence="1">
    <location>
        <begin position="1"/>
        <end position="27"/>
    </location>
</feature>
<keyword evidence="1" id="KW-0732">Signal</keyword>
<gene>
    <name evidence="2" type="ORF">LK07_28340</name>
</gene>
<feature type="chain" id="PRO_5039004107" description="Secreted protein" evidence="1">
    <location>
        <begin position="28"/>
        <end position="140"/>
    </location>
</feature>
<dbReference type="Pfam" id="PF15868">
    <property type="entry name" value="MBF2"/>
    <property type="match status" value="1"/>
</dbReference>
<organism evidence="2 3">
    <name type="scientific">Streptomyces pluripotens</name>
    <dbReference type="NCBI Taxonomy" id="1355015"/>
    <lineage>
        <taxon>Bacteria</taxon>
        <taxon>Bacillati</taxon>
        <taxon>Actinomycetota</taxon>
        <taxon>Actinomycetes</taxon>
        <taxon>Kitasatosporales</taxon>
        <taxon>Streptomycetaceae</taxon>
        <taxon>Streptomyces</taxon>
    </lineage>
</organism>
<reference evidence="2 3" key="1">
    <citation type="submission" date="2017-07" db="EMBL/GenBank/DDBJ databases">
        <title>Genome sequence of Streptomyces pluripotens MUSC 137T.</title>
        <authorList>
            <person name="Ser H.-L."/>
            <person name="Lee L.-H."/>
        </authorList>
    </citation>
    <scope>NUCLEOTIDE SEQUENCE [LARGE SCALE GENOMIC DNA]</scope>
    <source>
        <strain evidence="2 3">MUSC 137</strain>
    </source>
</reference>
<evidence type="ECO:0000256" key="1">
    <source>
        <dbReference type="SAM" id="SignalP"/>
    </source>
</evidence>
<dbReference type="RefSeq" id="WP_039648370.1">
    <property type="nucleotide sequence ID" value="NZ_CP021080.1"/>
</dbReference>
<accession>A0A221P4Z9</accession>
<dbReference type="OrthoDB" id="9956494at2"/>
<name>A0A221P4Z9_9ACTN</name>